<dbReference type="InterPro" id="IPR023011">
    <property type="entry name" value="ATP_synth_F0_asu_AS"/>
</dbReference>
<dbReference type="CDD" id="cd00310">
    <property type="entry name" value="ATP-synt_Fo_a_6"/>
    <property type="match status" value="1"/>
</dbReference>
<evidence type="ECO:0000256" key="12">
    <source>
        <dbReference type="ARBA" id="ARBA00023310"/>
    </source>
</evidence>
<dbReference type="SUPFAM" id="SSF81336">
    <property type="entry name" value="F1F0 ATP synthase subunit A"/>
    <property type="match status" value="1"/>
</dbReference>
<dbReference type="PRINTS" id="PR00123">
    <property type="entry name" value="ATPASEA"/>
</dbReference>
<dbReference type="GO" id="GO:0045259">
    <property type="term" value="C:proton-transporting ATP synthase complex"/>
    <property type="evidence" value="ECO:0007669"/>
    <property type="project" value="UniProtKB-KW"/>
</dbReference>
<comment type="subcellular location">
    <subcellularLocation>
        <location evidence="2">Membrane</location>
        <topology evidence="2">Multi-pass membrane protein</topology>
    </subcellularLocation>
    <subcellularLocation>
        <location evidence="13">Mitochondrion inner membrane</location>
        <topology evidence="13">Multi-pass membrane protein</topology>
    </subcellularLocation>
</comment>
<dbReference type="NCBIfam" id="TIGR01131">
    <property type="entry name" value="ATP_synt_6_or_A"/>
    <property type="match status" value="1"/>
</dbReference>
<comment type="subunit">
    <text evidence="4">F-type ATPases have 2 components, CF(1) - the catalytic core - and CF(0) - the membrane proton channel. CF(1) has five subunits: alpha(3), beta(3), gamma(1), delta(1), epsilon(1). CF(0) has three main subunits: a, b and c.</text>
</comment>
<evidence type="ECO:0000256" key="13">
    <source>
        <dbReference type="RuleBase" id="RU004450"/>
    </source>
</evidence>
<feature type="transmembrane region" description="Helical" evidence="14">
    <location>
        <begin position="20"/>
        <end position="43"/>
    </location>
</feature>
<keyword evidence="11 14" id="KW-0472">Membrane</keyword>
<dbReference type="PROSITE" id="PS00449">
    <property type="entry name" value="ATPASE_A"/>
    <property type="match status" value="1"/>
</dbReference>
<keyword evidence="12" id="KW-0066">ATP synthesis</keyword>
<feature type="transmembrane region" description="Helical" evidence="14">
    <location>
        <begin position="192"/>
        <end position="215"/>
    </location>
</feature>
<keyword evidence="7 14" id="KW-0812">Transmembrane</keyword>
<evidence type="ECO:0000313" key="15">
    <source>
        <dbReference type="EMBL" id="AZL93429.1"/>
    </source>
</evidence>
<evidence type="ECO:0000256" key="9">
    <source>
        <dbReference type="ARBA" id="ARBA00022989"/>
    </source>
</evidence>
<dbReference type="Gene3D" id="1.20.120.220">
    <property type="entry name" value="ATP synthase, F0 complex, subunit A"/>
    <property type="match status" value="1"/>
</dbReference>
<evidence type="ECO:0000256" key="1">
    <source>
        <dbReference type="ARBA" id="ARBA00002070"/>
    </source>
</evidence>
<keyword evidence="10" id="KW-0406">Ion transport</keyword>
<evidence type="ECO:0000256" key="5">
    <source>
        <dbReference type="ARBA" id="ARBA00022448"/>
    </source>
</evidence>
<evidence type="ECO:0000256" key="6">
    <source>
        <dbReference type="ARBA" id="ARBA00022547"/>
    </source>
</evidence>
<comment type="function">
    <text evidence="1">Mitochondrial membrane ATP synthase (F(1)F(0) ATP synthase or Complex V) produces ATP from ADP in the presence of a proton gradient across the membrane which is generated by electron transport complexes of the respiratory chain. F-type ATPases consist of two structural domains, F(1) - containing the extramembraneous catalytic core and F(0) - containing the membrane proton channel, linked together by a central stalk and a peripheral stalk. During catalysis, ATP synthesis in the catalytic domain of F(1) is coupled via a rotary mechanism of the central stalk subunits to proton translocation. Key component of the proton channel; it may play a direct role in the translocation of protons across the membrane.</text>
</comment>
<comment type="similarity">
    <text evidence="3">Belongs to the ATPase A chain family.</text>
</comment>
<evidence type="ECO:0000256" key="4">
    <source>
        <dbReference type="ARBA" id="ARBA00011648"/>
    </source>
</evidence>
<dbReference type="InterPro" id="IPR000568">
    <property type="entry name" value="ATP_synth_F0_asu"/>
</dbReference>
<dbReference type="GO" id="GO:0005743">
    <property type="term" value="C:mitochondrial inner membrane"/>
    <property type="evidence" value="ECO:0007669"/>
    <property type="project" value="UniProtKB-SubCell"/>
</dbReference>
<dbReference type="InterPro" id="IPR035908">
    <property type="entry name" value="F0_ATP_A_sf"/>
</dbReference>
<dbReference type="GO" id="GO:0046933">
    <property type="term" value="F:proton-transporting ATP synthase activity, rotational mechanism"/>
    <property type="evidence" value="ECO:0007669"/>
    <property type="project" value="TreeGrafter"/>
</dbReference>
<proteinExistence type="inferred from homology"/>
<evidence type="ECO:0000256" key="11">
    <source>
        <dbReference type="ARBA" id="ARBA00023136"/>
    </source>
</evidence>
<keyword evidence="9 14" id="KW-1133">Transmembrane helix</keyword>
<evidence type="ECO:0000256" key="14">
    <source>
        <dbReference type="SAM" id="Phobius"/>
    </source>
</evidence>
<reference evidence="15" key="1">
    <citation type="journal article" date="2018" name="Mol. Phylogenet. Evol.">
        <title>Mitochondrial phylogenomics of the Hymenoptera.</title>
        <authorList>
            <person name="Tang P."/>
            <person name="Zhu J.C."/>
            <person name="Zheng B.Y."/>
            <person name="Wei S.J."/>
            <person name="Sharkey M."/>
            <person name="Chen X.X."/>
            <person name="Vogler A.P."/>
        </authorList>
    </citation>
    <scope>NUCLEOTIDE SEQUENCE</scope>
</reference>
<dbReference type="InterPro" id="IPR045083">
    <property type="entry name" value="ATP_synth_F0_asu_bact/mt"/>
</dbReference>
<organism evidence="15">
    <name type="scientific">Platygaster sp. ZJUH_2016029</name>
    <dbReference type="NCBI Taxonomy" id="2496284"/>
    <lineage>
        <taxon>Eukaryota</taxon>
        <taxon>Metazoa</taxon>
        <taxon>Ecdysozoa</taxon>
        <taxon>Arthropoda</taxon>
        <taxon>Hexapoda</taxon>
        <taxon>Insecta</taxon>
        <taxon>Pterygota</taxon>
        <taxon>Neoptera</taxon>
        <taxon>Endopterygota</taxon>
        <taxon>Hymenoptera</taxon>
        <taxon>Apocrita</taxon>
        <taxon>Proctotrupomorpha</taxon>
        <taxon>Platygastroidea</taxon>
        <taxon>Platygastridae</taxon>
        <taxon>Platygastrinae</taxon>
        <taxon>Platygaster</taxon>
    </lineage>
</organism>
<dbReference type="EMBL" id="MG923510">
    <property type="protein sequence ID" value="AZL93429.1"/>
    <property type="molecule type" value="Genomic_DNA"/>
</dbReference>
<evidence type="ECO:0000256" key="3">
    <source>
        <dbReference type="ARBA" id="ARBA00006810"/>
    </source>
</evidence>
<sequence length="220" mass="26045">MMNIFSIFDPMTSMKYSWNWLIMLYIMMYLPQLYWVTPNRFIMNWNNIMMFIINELKIILFKKIFYLHFLVIFIMIMLMNFLGLFSYIFTASSHMMLTMSISLPMWLTFMIIGWIFNTNHMFKHQVPSGTPNMLMSFMVMIEFVSNLIRPLTLSVRLAANMIAGHLLLTLMSNNGPKMMMISMMMLIMSQSILMMLEMAVSMIQAYVFMILTALYSSEIN</sequence>
<dbReference type="Pfam" id="PF00119">
    <property type="entry name" value="ATP-synt_A"/>
    <property type="match status" value="1"/>
</dbReference>
<evidence type="ECO:0000256" key="10">
    <source>
        <dbReference type="ARBA" id="ARBA00023065"/>
    </source>
</evidence>
<feature type="transmembrane region" description="Helical" evidence="14">
    <location>
        <begin position="95"/>
        <end position="117"/>
    </location>
</feature>
<evidence type="ECO:0000256" key="7">
    <source>
        <dbReference type="ARBA" id="ARBA00022692"/>
    </source>
</evidence>
<dbReference type="PANTHER" id="PTHR11410">
    <property type="entry name" value="ATP SYNTHASE SUBUNIT A"/>
    <property type="match status" value="1"/>
</dbReference>
<protein>
    <recommendedName>
        <fullName evidence="13">ATP synthase subunit a</fullName>
    </recommendedName>
</protein>
<evidence type="ECO:0000256" key="2">
    <source>
        <dbReference type="ARBA" id="ARBA00004141"/>
    </source>
</evidence>
<keyword evidence="15" id="KW-0496">Mitochondrion</keyword>
<feature type="transmembrane region" description="Helical" evidence="14">
    <location>
        <begin position="154"/>
        <end position="171"/>
    </location>
</feature>
<keyword evidence="6" id="KW-0138">CF(0)</keyword>
<keyword evidence="8" id="KW-0375">Hydrogen ion transport</keyword>
<evidence type="ECO:0000256" key="8">
    <source>
        <dbReference type="ARBA" id="ARBA00022781"/>
    </source>
</evidence>
<gene>
    <name evidence="15" type="primary">atp6</name>
</gene>
<keyword evidence="5" id="KW-0813">Transport</keyword>
<name>A0A3Q8UAA9_9HYME</name>
<feature type="transmembrane region" description="Helical" evidence="14">
    <location>
        <begin position="64"/>
        <end position="89"/>
    </location>
</feature>
<geneLocation type="mitochondrion" evidence="15"/>
<dbReference type="AlphaFoldDB" id="A0A3Q8UAA9"/>
<accession>A0A3Q8UAA9</accession>
<dbReference type="PANTHER" id="PTHR11410:SF0">
    <property type="entry name" value="ATP SYNTHASE SUBUNIT A"/>
    <property type="match status" value="1"/>
</dbReference>